<accession>A0A7W7YD88</accession>
<dbReference type="InterPro" id="IPR051558">
    <property type="entry name" value="Metallophosphoesterase_PAP"/>
</dbReference>
<keyword evidence="2" id="KW-0378">Hydrolase</keyword>
<keyword evidence="5" id="KW-1185">Reference proteome</keyword>
<organism evidence="4 5">
    <name type="scientific">Prosthecobacter vanneervenii</name>
    <dbReference type="NCBI Taxonomy" id="48466"/>
    <lineage>
        <taxon>Bacteria</taxon>
        <taxon>Pseudomonadati</taxon>
        <taxon>Verrucomicrobiota</taxon>
        <taxon>Verrucomicrobiia</taxon>
        <taxon>Verrucomicrobiales</taxon>
        <taxon>Verrucomicrobiaceae</taxon>
        <taxon>Prosthecobacter</taxon>
    </lineage>
</organism>
<reference evidence="4 5" key="1">
    <citation type="submission" date="2020-08" db="EMBL/GenBank/DDBJ databases">
        <title>Genomic Encyclopedia of Type Strains, Phase IV (KMG-IV): sequencing the most valuable type-strain genomes for metagenomic binning, comparative biology and taxonomic classification.</title>
        <authorList>
            <person name="Goeker M."/>
        </authorList>
    </citation>
    <scope>NUCLEOTIDE SEQUENCE [LARGE SCALE GENOMIC DNA]</scope>
    <source>
        <strain evidence="4 5">DSM 12252</strain>
    </source>
</reference>
<evidence type="ECO:0000256" key="2">
    <source>
        <dbReference type="ARBA" id="ARBA00022801"/>
    </source>
</evidence>
<evidence type="ECO:0000259" key="3">
    <source>
        <dbReference type="Pfam" id="PF00149"/>
    </source>
</evidence>
<protein>
    <recommendedName>
        <fullName evidence="3">Calcineurin-like phosphoesterase domain-containing protein</fullName>
    </recommendedName>
</protein>
<feature type="domain" description="Calcineurin-like phosphoesterase" evidence="3">
    <location>
        <begin position="42"/>
        <end position="258"/>
    </location>
</feature>
<dbReference type="InterPro" id="IPR004843">
    <property type="entry name" value="Calcineurin-like_PHP"/>
</dbReference>
<dbReference type="EMBL" id="JACHIG010000008">
    <property type="protein sequence ID" value="MBB5034030.1"/>
    <property type="molecule type" value="Genomic_DNA"/>
</dbReference>
<evidence type="ECO:0000313" key="5">
    <source>
        <dbReference type="Proteomes" id="UP000590740"/>
    </source>
</evidence>
<proteinExistence type="predicted"/>
<gene>
    <name evidence="4" type="ORF">HNQ65_003621</name>
</gene>
<dbReference type="GO" id="GO:0016787">
    <property type="term" value="F:hydrolase activity"/>
    <property type="evidence" value="ECO:0007669"/>
    <property type="project" value="UniProtKB-KW"/>
</dbReference>
<dbReference type="InterPro" id="IPR029052">
    <property type="entry name" value="Metallo-depent_PP-like"/>
</dbReference>
<dbReference type="Proteomes" id="UP000590740">
    <property type="component" value="Unassembled WGS sequence"/>
</dbReference>
<dbReference type="RefSeq" id="WP_184341437.1">
    <property type="nucleotide sequence ID" value="NZ_JACHIG010000008.1"/>
</dbReference>
<dbReference type="PANTHER" id="PTHR10161:SF14">
    <property type="entry name" value="TARTRATE-RESISTANT ACID PHOSPHATASE TYPE 5"/>
    <property type="match status" value="1"/>
</dbReference>
<dbReference type="AlphaFoldDB" id="A0A7W7YD88"/>
<sequence length="335" mass="36726">MNPAPLSRRRAIQTLFCSSAAMALNLRSDRAAAEVGKEGLHLLMIGDFGTGGVDQIKVAGAMQKFVTANGLKPEGLLLLGDNFYGPVKEGFKVDSPRWQKDIENMYPQSVFPGPMWSVLGNHDYHDNAGGEKVQLAYASQPGVRWKMPGKWYRFDLGQAGSPLVTFLCLDSNLPAVSGGVDKKTKKARGAMTAEEEKAQLAWLEAELAKPRAPFTIAVGHHPLYSNGDHGDTKQLIAQWDPLFQKHKVHAYLCGHDHDLQHLELEGRFTTHLLSGGGGARTRKMEVKHKVPFGQDVHGFTHLQITAQALNFTHYSADGAALHRVTKLQDGSFKLG</sequence>
<dbReference type="PANTHER" id="PTHR10161">
    <property type="entry name" value="TARTRATE-RESISTANT ACID PHOSPHATASE TYPE 5"/>
    <property type="match status" value="1"/>
</dbReference>
<dbReference type="SUPFAM" id="SSF56300">
    <property type="entry name" value="Metallo-dependent phosphatases"/>
    <property type="match status" value="1"/>
</dbReference>
<keyword evidence="1" id="KW-0732">Signal</keyword>
<dbReference type="Pfam" id="PF00149">
    <property type="entry name" value="Metallophos"/>
    <property type="match status" value="1"/>
</dbReference>
<evidence type="ECO:0000313" key="4">
    <source>
        <dbReference type="EMBL" id="MBB5034030.1"/>
    </source>
</evidence>
<evidence type="ECO:0000256" key="1">
    <source>
        <dbReference type="ARBA" id="ARBA00022729"/>
    </source>
</evidence>
<dbReference type="Gene3D" id="3.60.21.10">
    <property type="match status" value="1"/>
</dbReference>
<name>A0A7W7YD88_9BACT</name>
<comment type="caution">
    <text evidence="4">The sequence shown here is derived from an EMBL/GenBank/DDBJ whole genome shotgun (WGS) entry which is preliminary data.</text>
</comment>